<evidence type="ECO:0000313" key="2">
    <source>
        <dbReference type="EMBL" id="SKD09367.1"/>
    </source>
</evidence>
<dbReference type="AlphaFoldDB" id="A0A1T5P9S1"/>
<keyword evidence="3" id="KW-1185">Reference proteome</keyword>
<evidence type="ECO:0000313" key="3">
    <source>
        <dbReference type="Proteomes" id="UP000190166"/>
    </source>
</evidence>
<dbReference type="STRING" id="393003.SAMN05660461_5254"/>
<proteinExistence type="predicted"/>
<name>A0A1T5P9S1_9BACT</name>
<gene>
    <name evidence="2" type="ORF">SAMN05660461_5254</name>
</gene>
<feature type="transmembrane region" description="Helical" evidence="1">
    <location>
        <begin position="31"/>
        <end position="52"/>
    </location>
</feature>
<reference evidence="2 3" key="1">
    <citation type="submission" date="2017-02" db="EMBL/GenBank/DDBJ databases">
        <authorList>
            <person name="Peterson S.W."/>
        </authorList>
    </citation>
    <scope>NUCLEOTIDE SEQUENCE [LARGE SCALE GENOMIC DNA]</scope>
    <source>
        <strain evidence="2 3">DSM 18108</strain>
    </source>
</reference>
<accession>A0A1T5P9S1</accession>
<feature type="transmembrane region" description="Helical" evidence="1">
    <location>
        <begin position="64"/>
        <end position="83"/>
    </location>
</feature>
<sequence>MTNDTSSIFDKDFSDKSAVRRRDIMPLALRIYAWFFMVSSIFSLLSNCFQYIRYPDIFKLNEFNLTVIFSIATAILFPLIRFLPNLLILLEKKYAVLLALVTVAISMLEWCYTSYISIAHGIMGYAVVATNIFWLLVDIPYLIILLRIRKDWEKGRGRP</sequence>
<dbReference type="Proteomes" id="UP000190166">
    <property type="component" value="Unassembled WGS sequence"/>
</dbReference>
<protein>
    <submittedName>
        <fullName evidence="2">Uncharacterized protein</fullName>
    </submittedName>
</protein>
<keyword evidence="1" id="KW-0812">Transmembrane</keyword>
<dbReference type="EMBL" id="FUZZ01000005">
    <property type="protein sequence ID" value="SKD09367.1"/>
    <property type="molecule type" value="Genomic_DNA"/>
</dbReference>
<keyword evidence="1" id="KW-1133">Transmembrane helix</keyword>
<organism evidence="2 3">
    <name type="scientific">Chitinophaga ginsengisegetis</name>
    <dbReference type="NCBI Taxonomy" id="393003"/>
    <lineage>
        <taxon>Bacteria</taxon>
        <taxon>Pseudomonadati</taxon>
        <taxon>Bacteroidota</taxon>
        <taxon>Chitinophagia</taxon>
        <taxon>Chitinophagales</taxon>
        <taxon>Chitinophagaceae</taxon>
        <taxon>Chitinophaga</taxon>
    </lineage>
</organism>
<keyword evidence="1" id="KW-0472">Membrane</keyword>
<dbReference type="RefSeq" id="WP_079472538.1">
    <property type="nucleotide sequence ID" value="NZ_FUZZ01000005.1"/>
</dbReference>
<feature type="transmembrane region" description="Helical" evidence="1">
    <location>
        <begin position="122"/>
        <end position="146"/>
    </location>
</feature>
<feature type="transmembrane region" description="Helical" evidence="1">
    <location>
        <begin position="95"/>
        <end position="116"/>
    </location>
</feature>
<evidence type="ECO:0000256" key="1">
    <source>
        <dbReference type="SAM" id="Phobius"/>
    </source>
</evidence>